<dbReference type="EC" id="1.14.12.19" evidence="3"/>
<evidence type="ECO:0000313" key="3">
    <source>
        <dbReference type="EMBL" id="NOJ45907.1"/>
    </source>
</evidence>
<dbReference type="PANTHER" id="PTHR41534:SF2">
    <property type="entry name" value="3-PHENYLPROPIONATE_CINNAMIC ACID DIOXYGENASE SUBUNIT BETA"/>
    <property type="match status" value="1"/>
</dbReference>
<dbReference type="AlphaFoldDB" id="A0A7Y4H258"/>
<dbReference type="GO" id="GO:0008695">
    <property type="term" value="F:3-phenylpropionate dioxygenase activity"/>
    <property type="evidence" value="ECO:0007669"/>
    <property type="project" value="UniProtKB-EC"/>
</dbReference>
<protein>
    <submittedName>
        <fullName evidence="3">3-phenylpropionate/cinnamic acid dioxygenase subunit beta</fullName>
        <ecNumber evidence="3">1.14.12.19</ecNumber>
    </submittedName>
</protein>
<sequence length="196" mass="23033">MAAVLETNAPSPTGSAELPRNDAYYRLRADIEEFLYAEAELLDERRFRDWLNLLTDDISYFMPIRRNVKFGQHGERENTRTGIGISWFDEDKWTLTKRVDQILTGVHFAEEPLSRVCHMVSNVQIKKVLPSLGDPREIETRCCFMIYQNRVEYETYMFVGKRTDVLRMTDDGWKIARREIILDQNVLLAKNLSVFF</sequence>
<dbReference type="PANTHER" id="PTHR41534">
    <property type="entry name" value="BLR3401 PROTEIN"/>
    <property type="match status" value="1"/>
</dbReference>
<keyword evidence="4" id="KW-1185">Reference proteome</keyword>
<comment type="similarity">
    <text evidence="1">Belongs to the bacterial ring-hydroxylating dioxygenase beta subunit family.</text>
</comment>
<dbReference type="Pfam" id="PF00866">
    <property type="entry name" value="Ring_hydroxyl_B"/>
    <property type="match status" value="1"/>
</dbReference>
<dbReference type="SUPFAM" id="SSF54427">
    <property type="entry name" value="NTF2-like"/>
    <property type="match status" value="1"/>
</dbReference>
<dbReference type="InterPro" id="IPR032710">
    <property type="entry name" value="NTF2-like_dom_sf"/>
</dbReference>
<evidence type="ECO:0000256" key="1">
    <source>
        <dbReference type="ARBA" id="ARBA00009570"/>
    </source>
</evidence>
<dbReference type="Gene3D" id="3.10.450.50">
    <property type="match status" value="1"/>
</dbReference>
<evidence type="ECO:0000313" key="4">
    <source>
        <dbReference type="Proteomes" id="UP000528734"/>
    </source>
</evidence>
<dbReference type="GO" id="GO:0019380">
    <property type="term" value="P:3-phenylpropionate catabolic process"/>
    <property type="evidence" value="ECO:0007669"/>
    <property type="project" value="TreeGrafter"/>
</dbReference>
<accession>A0A7Y4H258</accession>
<dbReference type="CDD" id="cd00667">
    <property type="entry name" value="ring_hydroxylating_dioxygenases_beta"/>
    <property type="match status" value="1"/>
</dbReference>
<dbReference type="RefSeq" id="WP_171708798.1">
    <property type="nucleotide sequence ID" value="NZ_JAAVLW010000002.1"/>
</dbReference>
<proteinExistence type="inferred from homology"/>
<dbReference type="Proteomes" id="UP000528734">
    <property type="component" value="Unassembled WGS sequence"/>
</dbReference>
<keyword evidence="2 3" id="KW-0560">Oxidoreductase</keyword>
<gene>
    <name evidence="3" type="ORF">HCN50_06505</name>
</gene>
<name>A0A7Y4H258_9BRAD</name>
<comment type="caution">
    <text evidence="3">The sequence shown here is derived from an EMBL/GenBank/DDBJ whole genome shotgun (WGS) entry which is preliminary data.</text>
</comment>
<reference evidence="3 4" key="1">
    <citation type="submission" date="2020-03" db="EMBL/GenBank/DDBJ databases">
        <title>Bradyrhizobium diversity isolated from nodules of Muelleranthus trifoliolatus.</title>
        <authorList>
            <person name="Klepa M."/>
            <person name="Helene L."/>
            <person name="Hungria M."/>
        </authorList>
    </citation>
    <scope>NUCLEOTIDE SEQUENCE [LARGE SCALE GENOMIC DNA]</scope>
    <source>
        <strain evidence="3 4">WSM 1744</strain>
    </source>
</reference>
<keyword evidence="3" id="KW-0223">Dioxygenase</keyword>
<dbReference type="NCBIfam" id="NF007479">
    <property type="entry name" value="PRK10069.1"/>
    <property type="match status" value="1"/>
</dbReference>
<evidence type="ECO:0000256" key="2">
    <source>
        <dbReference type="ARBA" id="ARBA00023002"/>
    </source>
</evidence>
<dbReference type="EMBL" id="JAAVLW010000002">
    <property type="protein sequence ID" value="NOJ45907.1"/>
    <property type="molecule type" value="Genomic_DNA"/>
</dbReference>
<organism evidence="3 4">
    <name type="scientific">Bradyrhizobium archetypum</name>
    <dbReference type="NCBI Taxonomy" id="2721160"/>
    <lineage>
        <taxon>Bacteria</taxon>
        <taxon>Pseudomonadati</taxon>
        <taxon>Pseudomonadota</taxon>
        <taxon>Alphaproteobacteria</taxon>
        <taxon>Hyphomicrobiales</taxon>
        <taxon>Nitrobacteraceae</taxon>
        <taxon>Bradyrhizobium</taxon>
    </lineage>
</organism>
<dbReference type="InterPro" id="IPR000391">
    <property type="entry name" value="Rng_hydr_dOase-bsu"/>
</dbReference>